<proteinExistence type="predicted"/>
<feature type="domain" description="DUF3857" evidence="5">
    <location>
        <begin position="188"/>
        <end position="354"/>
    </location>
</feature>
<dbReference type="Proteomes" id="UP000279422">
    <property type="component" value="Unassembled WGS sequence"/>
</dbReference>
<sequence>RKKAKILQQKAISEYEKALEDERTHLLALKELAKIWLEEEEYERVIDALSRTKKEEQDFEVLKLLGLAYFKSGHSTEALKELEEARKIKADDVETLFFLGQIYEDKKLFEEALSSYQKITSLAPKGKLSRIVQERIQSIEQERLALTVKDIKDPEIRQIILTAPEARDYPQAGAIILLNEHECLVKKDNTLEEKIHRLVKIFNVRGREKYGEVQIDYDSTYQTVKVDYARVIKPDGRMIKVGKKDIKDVDRWSGFPLYSNAKVKIISMPEVIEDSIIEYSATIITNKLINEDDFQFCFGIQGFEPCLRHRFKLTIPKGRKVNIHYVRLKDVEPQVSEDRGWITYKWEINDVPEIIAEPNMPSWADISPFIMVSSFASWQEFSQWWRKLSEGQAEPTPQIIQKVEELVRGKDTDEEKARTIYHWVTSKIRYVGLEFGIAGFRPHRAEEIFKNKYGDCKDKATLLIAMYKAAGIPAYYALIGTREMGKLEKEIPMSQFNHAIVLARVNDKFVWLDPTAEIVSYGNIPGSDQEKEALVFFEDEARFLKVPLQAPEENKMEIRMVIDINPDGSIDVEMELTSLGASDMEMRSFRYIKPEQRKQVIQNWINSIAPGAKLKSYQFSDLEDLDTSVKLKVAYSATDYLKRAGNLWMFSIPGIEEEAGIVGKEKRNYPILFYTTSMSVYKVEIHLPPELEVEYLPEPVLLEKPYGSFKSSYRTSGKNIFYEGISKRKQTLISLSQYPDYKLFKEKVARESQRQIIIKGPTLSRGIGKYKHLFNKGGSSEALRGDVSPLKCR</sequence>
<dbReference type="Gene3D" id="2.60.120.1130">
    <property type="match status" value="1"/>
</dbReference>
<dbReference type="InterPro" id="IPR051012">
    <property type="entry name" value="CellSynth/LPSAsmb/PSIAsmb"/>
</dbReference>
<evidence type="ECO:0000259" key="5">
    <source>
        <dbReference type="Pfam" id="PF12969"/>
    </source>
</evidence>
<dbReference type="Gene3D" id="2.60.40.3140">
    <property type="match status" value="1"/>
</dbReference>
<dbReference type="Pfam" id="PF01841">
    <property type="entry name" value="Transglut_core"/>
    <property type="match status" value="1"/>
</dbReference>
<dbReference type="Pfam" id="PF12969">
    <property type="entry name" value="DUF3857"/>
    <property type="match status" value="1"/>
</dbReference>
<dbReference type="PANTHER" id="PTHR45586:SF1">
    <property type="entry name" value="LIPOPOLYSACCHARIDE ASSEMBLY PROTEIN B"/>
    <property type="match status" value="1"/>
</dbReference>
<comment type="caution">
    <text evidence="6">The sequence shown here is derived from an EMBL/GenBank/DDBJ whole genome shotgun (WGS) entry which is preliminary data.</text>
</comment>
<evidence type="ECO:0000256" key="1">
    <source>
        <dbReference type="ARBA" id="ARBA00022737"/>
    </source>
</evidence>
<dbReference type="InterPro" id="IPR024618">
    <property type="entry name" value="DUF3857"/>
</dbReference>
<dbReference type="Gene3D" id="3.10.620.30">
    <property type="match status" value="1"/>
</dbReference>
<dbReference type="AlphaFoldDB" id="A0A497E255"/>
<gene>
    <name evidence="6" type="ORF">DRJ00_07740</name>
</gene>
<dbReference type="InterPro" id="IPR011990">
    <property type="entry name" value="TPR-like_helical_dom_sf"/>
</dbReference>
<dbReference type="InterPro" id="IPR038765">
    <property type="entry name" value="Papain-like_cys_pep_sf"/>
</dbReference>
<evidence type="ECO:0008006" key="8">
    <source>
        <dbReference type="Google" id="ProtNLM"/>
    </source>
</evidence>
<evidence type="ECO:0000256" key="2">
    <source>
        <dbReference type="ARBA" id="ARBA00022803"/>
    </source>
</evidence>
<organism evidence="6 7">
    <name type="scientific">Aerophobetes bacterium</name>
    <dbReference type="NCBI Taxonomy" id="2030807"/>
    <lineage>
        <taxon>Bacteria</taxon>
        <taxon>Candidatus Aerophobota</taxon>
    </lineage>
</organism>
<protein>
    <recommendedName>
        <fullName evidence="8">DUF3857 domain-containing protein</fullName>
    </recommendedName>
</protein>
<evidence type="ECO:0000259" key="4">
    <source>
        <dbReference type="Pfam" id="PF01841"/>
    </source>
</evidence>
<name>A0A497E255_UNCAE</name>
<accession>A0A497E255</accession>
<dbReference type="Gene3D" id="1.25.40.10">
    <property type="entry name" value="Tetratricopeptide repeat domain"/>
    <property type="match status" value="1"/>
</dbReference>
<keyword evidence="1" id="KW-0677">Repeat</keyword>
<dbReference type="EMBL" id="QMPZ01000151">
    <property type="protein sequence ID" value="RLE07647.1"/>
    <property type="molecule type" value="Genomic_DNA"/>
</dbReference>
<feature type="repeat" description="TPR" evidence="3">
    <location>
        <begin position="93"/>
        <end position="126"/>
    </location>
</feature>
<dbReference type="Pfam" id="PF13181">
    <property type="entry name" value="TPR_8"/>
    <property type="match status" value="1"/>
</dbReference>
<feature type="repeat" description="TPR" evidence="3">
    <location>
        <begin position="59"/>
        <end position="92"/>
    </location>
</feature>
<evidence type="ECO:0000313" key="7">
    <source>
        <dbReference type="Proteomes" id="UP000279422"/>
    </source>
</evidence>
<evidence type="ECO:0000313" key="6">
    <source>
        <dbReference type="EMBL" id="RLE07647.1"/>
    </source>
</evidence>
<dbReference type="SUPFAM" id="SSF48452">
    <property type="entry name" value="TPR-like"/>
    <property type="match status" value="1"/>
</dbReference>
<dbReference type="InterPro" id="IPR019734">
    <property type="entry name" value="TPR_rpt"/>
</dbReference>
<dbReference type="PANTHER" id="PTHR45586">
    <property type="entry name" value="TPR REPEAT-CONTAINING PROTEIN PA4667"/>
    <property type="match status" value="1"/>
</dbReference>
<feature type="domain" description="Transglutaminase-like" evidence="4">
    <location>
        <begin position="403"/>
        <end position="512"/>
    </location>
</feature>
<dbReference type="SUPFAM" id="SSF54001">
    <property type="entry name" value="Cysteine proteinases"/>
    <property type="match status" value="1"/>
</dbReference>
<dbReference type="PROSITE" id="PS50005">
    <property type="entry name" value="TPR"/>
    <property type="match status" value="2"/>
</dbReference>
<dbReference type="SMART" id="SM00028">
    <property type="entry name" value="TPR"/>
    <property type="match status" value="2"/>
</dbReference>
<dbReference type="InterPro" id="IPR002931">
    <property type="entry name" value="Transglutaminase-like"/>
</dbReference>
<reference evidence="6 7" key="1">
    <citation type="submission" date="2018-06" db="EMBL/GenBank/DDBJ databases">
        <title>Extensive metabolic versatility and redundancy in microbially diverse, dynamic hydrothermal sediments.</title>
        <authorList>
            <person name="Dombrowski N."/>
            <person name="Teske A."/>
            <person name="Baker B.J."/>
        </authorList>
    </citation>
    <scope>NUCLEOTIDE SEQUENCE [LARGE SCALE GENOMIC DNA]</scope>
    <source>
        <strain evidence="6">B47_G16</strain>
    </source>
</reference>
<keyword evidence="2 3" id="KW-0802">TPR repeat</keyword>
<feature type="non-terminal residue" evidence="6">
    <location>
        <position position="1"/>
    </location>
</feature>
<evidence type="ECO:0000256" key="3">
    <source>
        <dbReference type="PROSITE-ProRule" id="PRU00339"/>
    </source>
</evidence>